<feature type="transmembrane region" description="Helical" evidence="2">
    <location>
        <begin position="127"/>
        <end position="147"/>
    </location>
</feature>
<reference evidence="3 4" key="1">
    <citation type="journal article" date="2018" name="Genome Biol. Evol.">
        <title>Multiple Roots of Fruiting Body Formation in Amoebozoa.</title>
        <authorList>
            <person name="Hillmann F."/>
            <person name="Forbes G."/>
            <person name="Novohradska S."/>
            <person name="Ferling I."/>
            <person name="Riege K."/>
            <person name="Groth M."/>
            <person name="Westermann M."/>
            <person name="Marz M."/>
            <person name="Spaller T."/>
            <person name="Winckler T."/>
            <person name="Schaap P."/>
            <person name="Glockner G."/>
        </authorList>
    </citation>
    <scope>NUCLEOTIDE SEQUENCE [LARGE SCALE GENOMIC DNA]</scope>
    <source>
        <strain evidence="3 4">Jena</strain>
    </source>
</reference>
<feature type="transmembrane region" description="Helical" evidence="2">
    <location>
        <begin position="83"/>
        <end position="107"/>
    </location>
</feature>
<evidence type="ECO:0000313" key="3">
    <source>
        <dbReference type="EMBL" id="PRP83013.1"/>
    </source>
</evidence>
<feature type="transmembrane region" description="Helical" evidence="2">
    <location>
        <begin position="153"/>
        <end position="179"/>
    </location>
</feature>
<proteinExistence type="predicted"/>
<keyword evidence="2" id="KW-0812">Transmembrane</keyword>
<evidence type="ECO:0008006" key="5">
    <source>
        <dbReference type="Google" id="ProtNLM"/>
    </source>
</evidence>
<evidence type="ECO:0000313" key="4">
    <source>
        <dbReference type="Proteomes" id="UP000241769"/>
    </source>
</evidence>
<feature type="transmembrane region" description="Helical" evidence="2">
    <location>
        <begin position="199"/>
        <end position="222"/>
    </location>
</feature>
<protein>
    <recommendedName>
        <fullName evidence="5">THH1/TOM1/TOM3 domain-containing protein</fullName>
    </recommendedName>
</protein>
<organism evidence="3 4">
    <name type="scientific">Planoprotostelium fungivorum</name>
    <dbReference type="NCBI Taxonomy" id="1890364"/>
    <lineage>
        <taxon>Eukaryota</taxon>
        <taxon>Amoebozoa</taxon>
        <taxon>Evosea</taxon>
        <taxon>Variosea</taxon>
        <taxon>Cavosteliida</taxon>
        <taxon>Cavosteliaceae</taxon>
        <taxon>Planoprotostelium</taxon>
    </lineage>
</organism>
<evidence type="ECO:0000256" key="1">
    <source>
        <dbReference type="SAM" id="MobiDB-lite"/>
    </source>
</evidence>
<feature type="region of interest" description="Disordered" evidence="1">
    <location>
        <begin position="293"/>
        <end position="314"/>
    </location>
</feature>
<sequence>MRSLLPNHFRFMIFVNIYMAYTLSLFVILLGWIGIQMYKIGFTIWLSHKVVAYSICLIAIGAFLRILLFSIDVHTIRGILPAAAYQMLFSVAFICWCSVLFCVAIYWMELVETAKLSSFKHKRLYSFFLLGLSYVLLIPTCIAFSIFQDSTVILYLYNIAILLVILAFVSMTIYFGIGLRRMFQKSPKLNHLKVFLKKILNHMILCSIIFVLSALSAVLFLILGSNRWWYIAIHASIRFEEFALCGCVLYIFSRKRPPTPERSRENSELKKVPIVFAASASLRKMDDSTITLSAEEETREESNENQCISKEEGEDAPTRLELVISSLLGKRLANLAKEPDADNGTEIACLQNIKGVTNFTGMLMIRD</sequence>
<keyword evidence="2" id="KW-1133">Transmembrane helix</keyword>
<gene>
    <name evidence="3" type="ORF">PROFUN_09868</name>
</gene>
<name>A0A2P6NGD5_9EUKA</name>
<dbReference type="FunCoup" id="A0A2P6NGD5">
    <property type="interactions" value="10"/>
</dbReference>
<dbReference type="AlphaFoldDB" id="A0A2P6NGD5"/>
<dbReference type="Proteomes" id="UP000241769">
    <property type="component" value="Unassembled WGS sequence"/>
</dbReference>
<feature type="transmembrane region" description="Helical" evidence="2">
    <location>
        <begin position="50"/>
        <end position="71"/>
    </location>
</feature>
<comment type="caution">
    <text evidence="3">The sequence shown here is derived from an EMBL/GenBank/DDBJ whole genome shotgun (WGS) entry which is preliminary data.</text>
</comment>
<accession>A0A2P6NGD5</accession>
<dbReference type="InParanoid" id="A0A2P6NGD5"/>
<feature type="transmembrane region" description="Helical" evidence="2">
    <location>
        <begin position="12"/>
        <end position="38"/>
    </location>
</feature>
<keyword evidence="2" id="KW-0472">Membrane</keyword>
<dbReference type="EMBL" id="MDYQ01000091">
    <property type="protein sequence ID" value="PRP83013.1"/>
    <property type="molecule type" value="Genomic_DNA"/>
</dbReference>
<keyword evidence="4" id="KW-1185">Reference proteome</keyword>
<evidence type="ECO:0000256" key="2">
    <source>
        <dbReference type="SAM" id="Phobius"/>
    </source>
</evidence>